<keyword evidence="5" id="KW-1185">Reference proteome</keyword>
<dbReference type="Gene3D" id="3.60.20.10">
    <property type="entry name" value="Glutamine Phosphoribosylpyrophosphate, subunit 1, domain 1"/>
    <property type="match status" value="2"/>
</dbReference>
<comment type="caution">
    <text evidence="4">The sequence shown here is derived from an EMBL/GenBank/DDBJ whole genome shotgun (WGS) entry which is preliminary data.</text>
</comment>
<dbReference type="Gene3D" id="1.10.1400.10">
    <property type="match status" value="1"/>
</dbReference>
<dbReference type="InterPro" id="IPR029055">
    <property type="entry name" value="Ntn_hydrolases_N"/>
</dbReference>
<dbReference type="InterPro" id="IPR043147">
    <property type="entry name" value="Penicillin_amidase_A-knob"/>
</dbReference>
<name>A0ABV6VZ12_9ACTN</name>
<dbReference type="EMBL" id="JBHFAB010000015">
    <property type="protein sequence ID" value="MFC1418992.1"/>
    <property type="molecule type" value="Genomic_DNA"/>
</dbReference>
<accession>A0ABV6VZ12</accession>
<protein>
    <submittedName>
        <fullName evidence="4">Penicillin acylase family protein</fullName>
        <ecNumber evidence="4">3.5.1.-</ecNumber>
    </submittedName>
</protein>
<dbReference type="PANTHER" id="PTHR34218:SF4">
    <property type="entry name" value="ACYL-HOMOSERINE LACTONE ACYLASE QUIP"/>
    <property type="match status" value="1"/>
</dbReference>
<feature type="compositionally biased region" description="Low complexity" evidence="2">
    <location>
        <begin position="825"/>
        <end position="837"/>
    </location>
</feature>
<feature type="region of interest" description="Disordered" evidence="2">
    <location>
        <begin position="824"/>
        <end position="843"/>
    </location>
</feature>
<keyword evidence="3" id="KW-0732">Signal</keyword>
<dbReference type="RefSeq" id="WP_380537846.1">
    <property type="nucleotide sequence ID" value="NZ_JBHFAB010000015.1"/>
</dbReference>
<organism evidence="4 5">
    <name type="scientific">Streptacidiphilus cavernicola</name>
    <dbReference type="NCBI Taxonomy" id="3342716"/>
    <lineage>
        <taxon>Bacteria</taxon>
        <taxon>Bacillati</taxon>
        <taxon>Actinomycetota</taxon>
        <taxon>Actinomycetes</taxon>
        <taxon>Kitasatosporales</taxon>
        <taxon>Streptomycetaceae</taxon>
        <taxon>Streptacidiphilus</taxon>
    </lineage>
</organism>
<dbReference type="Pfam" id="PF01804">
    <property type="entry name" value="Penicil_amidase"/>
    <property type="match status" value="1"/>
</dbReference>
<reference evidence="4 5" key="1">
    <citation type="submission" date="2024-09" db="EMBL/GenBank/DDBJ databases">
        <authorList>
            <person name="Lee S.D."/>
        </authorList>
    </citation>
    <scope>NUCLEOTIDE SEQUENCE [LARGE SCALE GENOMIC DNA]</scope>
    <source>
        <strain evidence="4 5">N8-3</strain>
    </source>
</reference>
<evidence type="ECO:0000313" key="4">
    <source>
        <dbReference type="EMBL" id="MFC1418992.1"/>
    </source>
</evidence>
<dbReference type="SUPFAM" id="SSF56235">
    <property type="entry name" value="N-terminal nucleophile aminohydrolases (Ntn hydrolases)"/>
    <property type="match status" value="1"/>
</dbReference>
<dbReference type="PANTHER" id="PTHR34218">
    <property type="entry name" value="PEPTIDASE S45 PENICILLIN AMIDASE"/>
    <property type="match status" value="1"/>
</dbReference>
<gene>
    <name evidence="4" type="ORF">ACEZDE_20500</name>
</gene>
<feature type="chain" id="PRO_5045769636" evidence="3">
    <location>
        <begin position="32"/>
        <end position="956"/>
    </location>
</feature>
<dbReference type="InterPro" id="IPR023343">
    <property type="entry name" value="Penicillin_amidase_dom1"/>
</dbReference>
<evidence type="ECO:0000256" key="2">
    <source>
        <dbReference type="SAM" id="MobiDB-lite"/>
    </source>
</evidence>
<evidence type="ECO:0000313" key="5">
    <source>
        <dbReference type="Proteomes" id="UP001592531"/>
    </source>
</evidence>
<keyword evidence="4" id="KW-0378">Hydrolase</keyword>
<dbReference type="EC" id="3.5.1.-" evidence="4"/>
<dbReference type="Gene3D" id="1.10.439.10">
    <property type="entry name" value="Penicillin Amidohydrolase, domain 1"/>
    <property type="match status" value="1"/>
</dbReference>
<dbReference type="Proteomes" id="UP001592531">
    <property type="component" value="Unassembled WGS sequence"/>
</dbReference>
<sequence length="956" mass="100564">MGPFGIRLRAAALGAVLATVAALALPTSASAGASATRSYQSNDYCQGQCDDILPPGENGNATLADILANRLLGTRPAHTDDQLGPYSSLVDGYTGLTDATLGSFFDDASFGVPAGQVASTVRPRPDVTIVRDKATGVPHITGTTRYGTEFGAGYAAAQDRLWVMDLFRHVGRGELSSFAGGAAANRQLEQSFWQAAPYTEAELQQQIESVAAQGARGQQALADAQAYVDGINQYITQAYNSRTFPGEYDLTGQVNPITNAGSIQPFQLTDLVALASVIGALFGSGGGGEVQSALVKEAAEAKYGTTRGDAVWEAFRERNDPEAVQTLHDGQSFPYAGDPAHPQGLAMPDPGSVTPQQLVYDPTGSAASGSAVSGSAGAALKPVKAPAALKPLQGVFDQGVLPGNLLTAKHGMSNALVVSGKYTDSGNPIAVFGPQTGYFAPQLLMLEEIQGPGISARGAAFAGLSFYVELGRGQDYSWSATSAGQDITDTYAVTLCNTDGTPATKDSSAYLADGVCTPMQALERDDSWSPTLADSTAAGSYRLIMYRTDYGLVTDRATVGGVPVAYTSLRSTYQHEVDSIIGFQMLNDPSAVDSPQTFQQATQHIGYTFNWFYADSAHTAYYNSGLNPVRPASVAPDLPTWAAPQYTWQHYDPATNTADYTPPSQHPQDVDQDYYVSWNNKQADDYAAAGFGDGSVHRANLLDARVKALVDSGTKITRATLTQAMESAAVTDLRGEDVLPELLQVIDSAPVTDPAQAAAVAELKTWLGHGAVRKETSAGSHSYADGAAIQAFDAWWPLLVQAEFQPGLGSDLFTALTGVLQINESPSGGQTGPSSGPVDANESIPHKGSSFQYGWWSYVDKDLRAVLGEPVTGGLPQVFCGGGSLAQCRQVLLTSLQQAAAEPAATVYPGDSGCAAGDQWCADSIVQRPLGGVTDTASNWQNRPTYQQVVQYPAHR</sequence>
<comment type="similarity">
    <text evidence="1">Belongs to the peptidase S45 family.</text>
</comment>
<feature type="signal peptide" evidence="3">
    <location>
        <begin position="1"/>
        <end position="31"/>
    </location>
</feature>
<dbReference type="GO" id="GO:0016787">
    <property type="term" value="F:hydrolase activity"/>
    <property type="evidence" value="ECO:0007669"/>
    <property type="project" value="UniProtKB-KW"/>
</dbReference>
<proteinExistence type="inferred from homology"/>
<evidence type="ECO:0000256" key="1">
    <source>
        <dbReference type="ARBA" id="ARBA00006586"/>
    </source>
</evidence>
<dbReference type="InterPro" id="IPR002692">
    <property type="entry name" value="S45"/>
</dbReference>
<evidence type="ECO:0000256" key="3">
    <source>
        <dbReference type="SAM" id="SignalP"/>
    </source>
</evidence>